<reference evidence="1" key="1">
    <citation type="submission" date="2019-12" db="EMBL/GenBank/DDBJ databases">
        <title>Genome sequencing and annotation of Brassica cretica.</title>
        <authorList>
            <person name="Studholme D.J."/>
            <person name="Sarris P.F."/>
        </authorList>
    </citation>
    <scope>NUCLEOTIDE SEQUENCE</scope>
    <source>
        <strain evidence="1">PFS-102/07</strain>
        <tissue evidence="1">Leaf</tissue>
    </source>
</reference>
<dbReference type="AlphaFoldDB" id="A0A8S9M8J9"/>
<sequence length="101" mass="10848">MRFTVFTAKGNPGQILRPPPNGSSLLRYQLAVASHLRLGPSSSLSTQAWLVVVIELVFRPAAPDSPSSTPVVISVVAELQIEKNICLLSVTIHPKLSLTAF</sequence>
<protein>
    <submittedName>
        <fullName evidence="1">Uncharacterized protein</fullName>
    </submittedName>
</protein>
<organism evidence="1">
    <name type="scientific">Brassica cretica</name>
    <name type="common">Mustard</name>
    <dbReference type="NCBI Taxonomy" id="69181"/>
    <lineage>
        <taxon>Eukaryota</taxon>
        <taxon>Viridiplantae</taxon>
        <taxon>Streptophyta</taxon>
        <taxon>Embryophyta</taxon>
        <taxon>Tracheophyta</taxon>
        <taxon>Spermatophyta</taxon>
        <taxon>Magnoliopsida</taxon>
        <taxon>eudicotyledons</taxon>
        <taxon>Gunneridae</taxon>
        <taxon>Pentapetalae</taxon>
        <taxon>rosids</taxon>
        <taxon>malvids</taxon>
        <taxon>Brassicales</taxon>
        <taxon>Brassicaceae</taxon>
        <taxon>Brassiceae</taxon>
        <taxon>Brassica</taxon>
    </lineage>
</organism>
<comment type="caution">
    <text evidence="1">The sequence shown here is derived from an EMBL/GenBank/DDBJ whole genome shotgun (WGS) entry which is preliminary data.</text>
</comment>
<gene>
    <name evidence="1" type="ORF">F2Q70_00010319</name>
</gene>
<proteinExistence type="predicted"/>
<name>A0A8S9M8J9_BRACR</name>
<evidence type="ECO:0000313" key="1">
    <source>
        <dbReference type="EMBL" id="KAF2614787.1"/>
    </source>
</evidence>
<dbReference type="EMBL" id="QGKY02000089">
    <property type="protein sequence ID" value="KAF2614787.1"/>
    <property type="molecule type" value="Genomic_DNA"/>
</dbReference>
<accession>A0A8S9M8J9</accession>